<accession>A0A0F0LUU4</accession>
<dbReference type="AlphaFoldDB" id="A0A0F0LUU4"/>
<dbReference type="Proteomes" id="UP000033451">
    <property type="component" value="Unassembled WGS sequence"/>
</dbReference>
<dbReference type="STRING" id="400772.RR49_01184"/>
<comment type="caution">
    <text evidence="2">The sequence shown here is derived from an EMBL/GenBank/DDBJ whole genome shotgun (WGS) entry which is preliminary data.</text>
</comment>
<dbReference type="PATRIC" id="fig|400772.4.peg.1207"/>
<dbReference type="OrthoDB" id="3383452at2"/>
<dbReference type="EMBL" id="JYIY01000069">
    <property type="protein sequence ID" value="KJL37072.1"/>
    <property type="molecule type" value="Genomic_DNA"/>
</dbReference>
<evidence type="ECO:0000313" key="3">
    <source>
        <dbReference type="Proteomes" id="UP000033451"/>
    </source>
</evidence>
<feature type="region of interest" description="Disordered" evidence="1">
    <location>
        <begin position="90"/>
        <end position="172"/>
    </location>
</feature>
<name>A0A0F0LUU4_9MICO</name>
<reference evidence="2 3" key="1">
    <citation type="submission" date="2015-02" db="EMBL/GenBank/DDBJ databases">
        <title>Draft genome sequences of ten Microbacterium spp. with emphasis on heavy metal contaminated environments.</title>
        <authorList>
            <person name="Corretto E."/>
        </authorList>
    </citation>
    <scope>NUCLEOTIDE SEQUENCE [LARGE SCALE GENOMIC DNA]</scope>
    <source>
        <strain evidence="2 3">DSM 18659</strain>
    </source>
</reference>
<gene>
    <name evidence="2" type="ORF">RR49_01184</name>
</gene>
<dbReference type="RefSeq" id="WP_048809171.1">
    <property type="nucleotide sequence ID" value="NZ_JYIY01000069.1"/>
</dbReference>
<evidence type="ECO:0000313" key="2">
    <source>
        <dbReference type="EMBL" id="KJL37072.1"/>
    </source>
</evidence>
<feature type="region of interest" description="Disordered" evidence="1">
    <location>
        <begin position="186"/>
        <end position="211"/>
    </location>
</feature>
<sequence length="225" mass="24353">MPWFKVDDALAFSMKAINAGNPALGLWVRAGSWSMQQLTDGFVPGSMVPALGGTEADAEALVTARLWHPHDGGFRFHDWSDYQPTKEQVLAERAAATERKRVSREKSRQRSQGESRRDARGIDAVIPASPTRPDPTRPPSTTPDGAVEGSREAALSPFCPKHQPNGPDGKSCRACGDARMALEVSRAATRAKPTPLPTRDPECETHPGYPLPCDRCAREAAEVAS</sequence>
<evidence type="ECO:0000256" key="1">
    <source>
        <dbReference type="SAM" id="MobiDB-lite"/>
    </source>
</evidence>
<keyword evidence="3" id="KW-1185">Reference proteome</keyword>
<feature type="compositionally biased region" description="Pro residues" evidence="1">
    <location>
        <begin position="130"/>
        <end position="141"/>
    </location>
</feature>
<organism evidence="2 3">
    <name type="scientific">Microbacterium ginsengisoli</name>
    <dbReference type="NCBI Taxonomy" id="400772"/>
    <lineage>
        <taxon>Bacteria</taxon>
        <taxon>Bacillati</taxon>
        <taxon>Actinomycetota</taxon>
        <taxon>Actinomycetes</taxon>
        <taxon>Micrococcales</taxon>
        <taxon>Microbacteriaceae</taxon>
        <taxon>Microbacterium</taxon>
    </lineage>
</organism>
<protein>
    <submittedName>
        <fullName evidence="2">Uncharacterized protein</fullName>
    </submittedName>
</protein>
<feature type="compositionally biased region" description="Basic and acidic residues" evidence="1">
    <location>
        <begin position="95"/>
        <end position="121"/>
    </location>
</feature>
<proteinExistence type="predicted"/>